<organism evidence="3 4">
    <name type="scientific">Clostridium beijerinckii (strain ATCC 51743 / NCIMB 8052)</name>
    <name type="common">Clostridium acetobutylicum</name>
    <dbReference type="NCBI Taxonomy" id="290402"/>
    <lineage>
        <taxon>Bacteria</taxon>
        <taxon>Bacillati</taxon>
        <taxon>Bacillota</taxon>
        <taxon>Clostridia</taxon>
        <taxon>Eubacteriales</taxon>
        <taxon>Clostridiaceae</taxon>
        <taxon>Clostridium</taxon>
    </lineage>
</organism>
<dbReference type="Gene3D" id="1.10.260.40">
    <property type="entry name" value="lambda repressor-like DNA-binding domains"/>
    <property type="match status" value="1"/>
</dbReference>
<dbReference type="Proteomes" id="UP000000565">
    <property type="component" value="Chromosome"/>
</dbReference>
<keyword evidence="1" id="KW-0472">Membrane</keyword>
<evidence type="ECO:0000259" key="2">
    <source>
        <dbReference type="PROSITE" id="PS50943"/>
    </source>
</evidence>
<name>A6LT41_CLOB8</name>
<evidence type="ECO:0000256" key="1">
    <source>
        <dbReference type="SAM" id="Phobius"/>
    </source>
</evidence>
<dbReference type="GO" id="GO:0003677">
    <property type="term" value="F:DNA binding"/>
    <property type="evidence" value="ECO:0007669"/>
    <property type="project" value="InterPro"/>
</dbReference>
<feature type="transmembrane region" description="Helical" evidence="1">
    <location>
        <begin position="12"/>
        <end position="29"/>
    </location>
</feature>
<protein>
    <submittedName>
        <fullName evidence="3">Putative transcriptional regulator, XRE family</fullName>
    </submittedName>
</protein>
<dbReference type="HOGENOM" id="CLU_893411_0_0_9"/>
<reference evidence="3 4" key="1">
    <citation type="submission" date="2007-06" db="EMBL/GenBank/DDBJ databases">
        <title>Complete sequence of Clostridium beijerinckii NCIMB 8052.</title>
        <authorList>
            <consortium name="US DOE Joint Genome Institute"/>
            <person name="Copeland A."/>
            <person name="Lucas S."/>
            <person name="Lapidus A."/>
            <person name="Barry K."/>
            <person name="Detter J.C."/>
            <person name="Glavina del Rio T."/>
            <person name="Hammon N."/>
            <person name="Israni S."/>
            <person name="Dalin E."/>
            <person name="Tice H."/>
            <person name="Pitluck S."/>
            <person name="Sims D."/>
            <person name="Brettin T."/>
            <person name="Bruce D."/>
            <person name="Tapia R."/>
            <person name="Brainard J."/>
            <person name="Schmutz J."/>
            <person name="Larimer F."/>
            <person name="Land M."/>
            <person name="Hauser L."/>
            <person name="Kyrpides N."/>
            <person name="Mikhailova N."/>
            <person name="Bennet G."/>
            <person name="Cann I."/>
            <person name="Chen J.-S."/>
            <person name="Contreras A.L."/>
            <person name="Jones D."/>
            <person name="Kashket E."/>
            <person name="Mitchell W."/>
            <person name="Stoddard S."/>
            <person name="Schwarz W."/>
            <person name="Qureshi N."/>
            <person name="Young M."/>
            <person name="Shi Z."/>
            <person name="Ezeji T."/>
            <person name="White B."/>
            <person name="Blaschek H."/>
            <person name="Richardson P."/>
        </authorList>
    </citation>
    <scope>NUCLEOTIDE SEQUENCE [LARGE SCALE GENOMIC DNA]</scope>
    <source>
        <strain evidence="4">ATCC 51743 / NCIMB 8052</strain>
    </source>
</reference>
<dbReference type="SMART" id="SM00530">
    <property type="entry name" value="HTH_XRE"/>
    <property type="match status" value="1"/>
</dbReference>
<dbReference type="KEGG" id="cbe:Cbei_1341"/>
<dbReference type="InterPro" id="IPR010982">
    <property type="entry name" value="Lambda_DNA-bd_dom_sf"/>
</dbReference>
<dbReference type="AlphaFoldDB" id="A6LT41"/>
<feature type="domain" description="HTH cro/C1-type" evidence="2">
    <location>
        <begin position="73"/>
        <end position="128"/>
    </location>
</feature>
<keyword evidence="1" id="KW-1133">Transmembrane helix</keyword>
<evidence type="ECO:0000313" key="4">
    <source>
        <dbReference type="Proteomes" id="UP000000565"/>
    </source>
</evidence>
<evidence type="ECO:0000313" key="3">
    <source>
        <dbReference type="EMBL" id="ABR33521.1"/>
    </source>
</evidence>
<dbReference type="Pfam" id="PF13443">
    <property type="entry name" value="HTH_26"/>
    <property type="match status" value="1"/>
</dbReference>
<dbReference type="SUPFAM" id="SSF47413">
    <property type="entry name" value="lambda repressor-like DNA-binding domains"/>
    <property type="match status" value="1"/>
</dbReference>
<gene>
    <name evidence="3" type="ordered locus">Cbei_1341</name>
</gene>
<dbReference type="CDD" id="cd00093">
    <property type="entry name" value="HTH_XRE"/>
    <property type="match status" value="1"/>
</dbReference>
<dbReference type="PROSITE" id="PS50943">
    <property type="entry name" value="HTH_CROC1"/>
    <property type="match status" value="1"/>
</dbReference>
<dbReference type="EMBL" id="CP000721">
    <property type="protein sequence ID" value="ABR33521.1"/>
    <property type="molecule type" value="Genomic_DNA"/>
</dbReference>
<reference evidence="3 4" key="2">
    <citation type="journal article" date="2011" name="BMC Genomics">
        <title>Single-nucleotide resolution analysis of the transcriptome structure of Clostridium beijerinckii NCIMB 8052 using RNA-Seq.</title>
        <authorList>
            <person name="Wang Y."/>
            <person name="Li X."/>
            <person name="Mao Y."/>
            <person name="Blaschek H.P."/>
        </authorList>
    </citation>
    <scope>NUCLEOTIDE SEQUENCE [LARGE SCALE GENOMIC DNA]</scope>
    <source>
        <strain evidence="4">ATCC 51743 / NCIMB 8052</strain>
    </source>
</reference>
<reference evidence="3 4" key="3">
    <citation type="journal article" date="2012" name="BMC Genomics">
        <title>Genome-wide dynamic transcriptional profiling in clostridium beijerinckii NCIMB 8052 using single-nucleotide resolution RNA-Seq.</title>
        <authorList>
            <person name="Wang Y."/>
            <person name="Li X."/>
            <person name="Mao Y."/>
            <person name="Blaschek H.P."/>
        </authorList>
    </citation>
    <scope>NUCLEOTIDE SEQUENCE [LARGE SCALE GENOMIC DNA]</scope>
    <source>
        <strain evidence="4">ATCC 51743 / NCIMB 8052</strain>
    </source>
</reference>
<keyword evidence="1" id="KW-0812">Transmembrane</keyword>
<sequence>MLYLHCLGVGGNYMLLPFLISIQEIFLIYRNNILLAHVFVNTVFRNLSLNIVFLLFMTYNISEVIKVMAKLNLDSIIKNKKISQQQLSDETGINKSTINRYCTNSFEKLDMAHLDILCEHLDITPNELFEIESGAIFDDLSLPEVLDLHYGSTLNNKFTVMKNYLNYLNDKLHNFTNQQKIILSNIEQITHKIKEVTNEITKLKQQPLNIDETATQILLYLKFDIAEKRYHNDFDKLYLDIISDKNTQYNYEDFKNSFKQLIIEGYINNNTLIFVRNFSTSNLHPYLKLYFEKFYNMFIEEYWVNFSTKKD</sequence>
<proteinExistence type="predicted"/>
<accession>A6LT41</accession>
<dbReference type="InterPro" id="IPR001387">
    <property type="entry name" value="Cro/C1-type_HTH"/>
</dbReference>